<keyword evidence="8" id="KW-0902">Two-component regulatory system</keyword>
<evidence type="ECO:0000256" key="8">
    <source>
        <dbReference type="ARBA" id="ARBA00023012"/>
    </source>
</evidence>
<evidence type="ECO:0000256" key="6">
    <source>
        <dbReference type="ARBA" id="ARBA00022777"/>
    </source>
</evidence>
<dbReference type="EC" id="2.7.13.3" evidence="2"/>
<evidence type="ECO:0000256" key="4">
    <source>
        <dbReference type="ARBA" id="ARBA00022679"/>
    </source>
</evidence>
<evidence type="ECO:0000256" key="1">
    <source>
        <dbReference type="ARBA" id="ARBA00000085"/>
    </source>
</evidence>
<evidence type="ECO:0000313" key="11">
    <source>
        <dbReference type="EMBL" id="OUR95510.1"/>
    </source>
</evidence>
<keyword evidence="6" id="KW-0418">Kinase</keyword>
<dbReference type="PRINTS" id="PR00344">
    <property type="entry name" value="BCTRLSENSOR"/>
</dbReference>
<evidence type="ECO:0000256" key="7">
    <source>
        <dbReference type="ARBA" id="ARBA00022840"/>
    </source>
</evidence>
<dbReference type="InterPro" id="IPR036097">
    <property type="entry name" value="HisK_dim/P_sf"/>
</dbReference>
<evidence type="ECO:0000256" key="3">
    <source>
        <dbReference type="ARBA" id="ARBA00022553"/>
    </source>
</evidence>
<evidence type="ECO:0000256" key="5">
    <source>
        <dbReference type="ARBA" id="ARBA00022741"/>
    </source>
</evidence>
<sequence>MKLSLKLLIIFSFIFALTVIPLKMISDDIFLGEFKRIETEKLNNNILRVENAINEDLRRQFLYSADWSQWDATYNFVKDENLEYKEENLNDLSMVNLQLNLFLISDNKKLIYTTGFDLETSKLYKLKQSSIDELNEITFLIQRSGFDSDFKGIILTKSLGPLLIVSRSIMKSKRTGPVRGAIIFGLFLNKKYFSNLSSRLKIPINDVNFKVLETRHQFIYLENEISKIVMLKDIKDKNVLTYKISMDRQISKGGKSVARIYYIFLVLFLGLIFIGTLLVINKVVASKIINLSKKLKNTNFNSINQSEMKFDCKNGIIELDELESSLNKMITKMSEDYSLIMQKGKFESLGLMAGGIAHEINNPLSIITMNCHKINRHLSKKSKNIDDESKIKKRVEKINETVDRISSIIIGLKKITRESSQDKMGFISNKVIISDLNSFIKSIIEDHNIDFSIEDNTSLQSGFLGQPGQITQVLINLIVNSSHALEAYAQDKEKWIKLIVENSTDTISFKVIDNGPGIPEEFHEKLMDPFFTTKEIGKGTGLGLSISKKIAVYHKGDLTFDTSTENTIFCLEIPLSNLNNNEDSDEDPLSA</sequence>
<evidence type="ECO:0000256" key="2">
    <source>
        <dbReference type="ARBA" id="ARBA00012438"/>
    </source>
</evidence>
<gene>
    <name evidence="11" type="ORF">A9Q84_16895</name>
</gene>
<dbReference type="SUPFAM" id="SSF55874">
    <property type="entry name" value="ATPase domain of HSP90 chaperone/DNA topoisomerase II/histidine kinase"/>
    <property type="match status" value="1"/>
</dbReference>
<evidence type="ECO:0000256" key="9">
    <source>
        <dbReference type="SAM" id="Phobius"/>
    </source>
</evidence>
<dbReference type="Pfam" id="PF05228">
    <property type="entry name" value="CHASE4"/>
    <property type="match status" value="1"/>
</dbReference>
<dbReference type="PANTHER" id="PTHR43065:SF46">
    <property type="entry name" value="C4-DICARBOXYLATE TRANSPORT SENSOR PROTEIN DCTB"/>
    <property type="match status" value="1"/>
</dbReference>
<keyword evidence="5" id="KW-0547">Nucleotide-binding</keyword>
<dbReference type="GO" id="GO:0000155">
    <property type="term" value="F:phosphorelay sensor kinase activity"/>
    <property type="evidence" value="ECO:0007669"/>
    <property type="project" value="InterPro"/>
</dbReference>
<dbReference type="Gene3D" id="1.10.287.130">
    <property type="match status" value="1"/>
</dbReference>
<dbReference type="SMART" id="SM00387">
    <property type="entry name" value="HATPase_c"/>
    <property type="match status" value="1"/>
</dbReference>
<dbReference type="Gene3D" id="3.30.565.10">
    <property type="entry name" value="Histidine kinase-like ATPase, C-terminal domain"/>
    <property type="match status" value="1"/>
</dbReference>
<feature type="domain" description="Histidine kinase" evidence="10">
    <location>
        <begin position="355"/>
        <end position="577"/>
    </location>
</feature>
<dbReference type="InterPro" id="IPR007892">
    <property type="entry name" value="CHASE4"/>
</dbReference>
<dbReference type="InterPro" id="IPR003594">
    <property type="entry name" value="HATPase_dom"/>
</dbReference>
<keyword evidence="7" id="KW-0067">ATP-binding</keyword>
<comment type="caution">
    <text evidence="11">The sequence shown here is derived from an EMBL/GenBank/DDBJ whole genome shotgun (WGS) entry which is preliminary data.</text>
</comment>
<evidence type="ECO:0000313" key="12">
    <source>
        <dbReference type="Proteomes" id="UP000196531"/>
    </source>
</evidence>
<dbReference type="Pfam" id="PF02518">
    <property type="entry name" value="HATPase_c"/>
    <property type="match status" value="1"/>
</dbReference>
<dbReference type="InterPro" id="IPR005467">
    <property type="entry name" value="His_kinase_dom"/>
</dbReference>
<dbReference type="CDD" id="cd00082">
    <property type="entry name" value="HisKA"/>
    <property type="match status" value="1"/>
</dbReference>
<reference evidence="12" key="1">
    <citation type="journal article" date="2017" name="Proc. Natl. Acad. Sci. U.S.A.">
        <title>Simulation of Deepwater Horizon oil plume reveals substrate specialization within a complex community of hydrocarbon-degraders.</title>
        <authorList>
            <person name="Hu P."/>
            <person name="Dubinsky E.A."/>
            <person name="Probst A.J."/>
            <person name="Wang J."/>
            <person name="Sieber C.M.K."/>
            <person name="Tom L.M."/>
            <person name="Gardinali P."/>
            <person name="Banfield J.F."/>
            <person name="Atlas R.M."/>
            <person name="Andersen G.L."/>
        </authorList>
    </citation>
    <scope>NUCLEOTIDE SEQUENCE [LARGE SCALE GENOMIC DNA]</scope>
</reference>
<dbReference type="EMBL" id="MAAO01000008">
    <property type="protein sequence ID" value="OUR95510.1"/>
    <property type="molecule type" value="Genomic_DNA"/>
</dbReference>
<proteinExistence type="predicted"/>
<dbReference type="InterPro" id="IPR003661">
    <property type="entry name" value="HisK_dim/P_dom"/>
</dbReference>
<accession>A0A1Y5FAD7</accession>
<dbReference type="InterPro" id="IPR004358">
    <property type="entry name" value="Sig_transdc_His_kin-like_C"/>
</dbReference>
<comment type="catalytic activity">
    <reaction evidence="1">
        <text>ATP + protein L-histidine = ADP + protein N-phospho-L-histidine.</text>
        <dbReference type="EC" id="2.7.13.3"/>
    </reaction>
</comment>
<feature type="transmembrane region" description="Helical" evidence="9">
    <location>
        <begin position="260"/>
        <end position="284"/>
    </location>
</feature>
<keyword evidence="3" id="KW-0597">Phosphoprotein</keyword>
<name>A0A1Y5FAD7_9BACT</name>
<keyword evidence="9" id="KW-1133">Transmembrane helix</keyword>
<dbReference type="Proteomes" id="UP000196531">
    <property type="component" value="Unassembled WGS sequence"/>
</dbReference>
<dbReference type="PROSITE" id="PS50109">
    <property type="entry name" value="HIS_KIN"/>
    <property type="match status" value="1"/>
</dbReference>
<keyword evidence="4" id="KW-0808">Transferase</keyword>
<evidence type="ECO:0000259" key="10">
    <source>
        <dbReference type="PROSITE" id="PS50109"/>
    </source>
</evidence>
<protein>
    <recommendedName>
        <fullName evidence="2">histidine kinase</fullName>
        <ecNumber evidence="2">2.7.13.3</ecNumber>
    </recommendedName>
</protein>
<dbReference type="SUPFAM" id="SSF47384">
    <property type="entry name" value="Homodimeric domain of signal transducing histidine kinase"/>
    <property type="match status" value="1"/>
</dbReference>
<keyword evidence="9" id="KW-0812">Transmembrane</keyword>
<keyword evidence="9" id="KW-0472">Membrane</keyword>
<dbReference type="InterPro" id="IPR036890">
    <property type="entry name" value="HATPase_C_sf"/>
</dbReference>
<dbReference type="AlphaFoldDB" id="A0A1Y5FAD7"/>
<dbReference type="PANTHER" id="PTHR43065">
    <property type="entry name" value="SENSOR HISTIDINE KINASE"/>
    <property type="match status" value="1"/>
</dbReference>
<dbReference type="GO" id="GO:0005524">
    <property type="term" value="F:ATP binding"/>
    <property type="evidence" value="ECO:0007669"/>
    <property type="project" value="UniProtKB-KW"/>
</dbReference>
<organism evidence="11 12">
    <name type="scientific">Halobacteriovorax marinus</name>
    <dbReference type="NCBI Taxonomy" id="97084"/>
    <lineage>
        <taxon>Bacteria</taxon>
        <taxon>Pseudomonadati</taxon>
        <taxon>Bdellovibrionota</taxon>
        <taxon>Bacteriovoracia</taxon>
        <taxon>Bacteriovoracales</taxon>
        <taxon>Halobacteriovoraceae</taxon>
        <taxon>Halobacteriovorax</taxon>
    </lineage>
</organism>